<reference evidence="2 3" key="1">
    <citation type="journal article" date="2014" name="Genome Announc.">
        <title>Genome Sequence of Gammaproteobacterial Pseudohaliea rubra Type Strain DSM 19751, Isolated from Coastal Seawater of the Mediterranean Sea.</title>
        <authorList>
            <person name="Spring S."/>
            <person name="Fiebig A."/>
            <person name="Riedel T."/>
            <person name="Goker M."/>
            <person name="Klenk H.P."/>
        </authorList>
    </citation>
    <scope>NUCLEOTIDE SEQUENCE [LARGE SCALE GENOMIC DNA]</scope>
    <source>
        <strain evidence="2 3">DSM 19751</strain>
    </source>
</reference>
<dbReference type="AlphaFoldDB" id="A0A095VRU5"/>
<dbReference type="STRING" id="1265313.HRUBRA_01570"/>
<dbReference type="InterPro" id="IPR029063">
    <property type="entry name" value="SAM-dependent_MTases_sf"/>
</dbReference>
<feature type="domain" description="Methyltransferase FkbM" evidence="1">
    <location>
        <begin position="24"/>
        <end position="118"/>
    </location>
</feature>
<dbReference type="GO" id="GO:0006888">
    <property type="term" value="P:endoplasmic reticulum to Golgi vesicle-mediated transport"/>
    <property type="evidence" value="ECO:0007669"/>
    <property type="project" value="TreeGrafter"/>
</dbReference>
<dbReference type="PANTHER" id="PTHR34009:SF2">
    <property type="entry name" value="PROTEIN STAR"/>
    <property type="match status" value="1"/>
</dbReference>
<accession>A0A095VRU5</accession>
<dbReference type="Gene3D" id="3.40.50.150">
    <property type="entry name" value="Vaccinia Virus protein VP39"/>
    <property type="match status" value="1"/>
</dbReference>
<dbReference type="InterPro" id="IPR053202">
    <property type="entry name" value="EGF_Rcpt_Signaling_Reg"/>
</dbReference>
<dbReference type="GO" id="GO:0016197">
    <property type="term" value="P:endosomal transport"/>
    <property type="evidence" value="ECO:0007669"/>
    <property type="project" value="TreeGrafter"/>
</dbReference>
<dbReference type="HOGENOM" id="CLU_1600708_0_0_6"/>
<gene>
    <name evidence="2" type="ORF">HRUBRA_01570</name>
</gene>
<comment type="caution">
    <text evidence="2">The sequence shown here is derived from an EMBL/GenBank/DDBJ whole genome shotgun (WGS) entry which is preliminary data.</text>
</comment>
<organism evidence="2 3">
    <name type="scientific">Pseudohaliea rubra DSM 19751</name>
    <dbReference type="NCBI Taxonomy" id="1265313"/>
    <lineage>
        <taxon>Bacteria</taxon>
        <taxon>Pseudomonadati</taxon>
        <taxon>Pseudomonadota</taxon>
        <taxon>Gammaproteobacteria</taxon>
        <taxon>Cellvibrionales</taxon>
        <taxon>Halieaceae</taxon>
        <taxon>Pseudohaliea</taxon>
    </lineage>
</organism>
<sequence length="137" mass="15328">MGVAQSSGELDYYAFNEPALNGFSADLADEREKASNPYFVKEVIKVAVSPLSEILNHHLGGKNIDFMSIDVEGLDLEVLKSNDWTKYRPKVVLAEVLKSSLHELDAHPITAFMKSKSYVLYAKQVNTVFFKDTTIDI</sequence>
<name>A0A095VRU5_9GAMM</name>
<dbReference type="GO" id="GO:0005886">
    <property type="term" value="C:plasma membrane"/>
    <property type="evidence" value="ECO:0007669"/>
    <property type="project" value="TreeGrafter"/>
</dbReference>
<protein>
    <recommendedName>
        <fullName evidence="1">Methyltransferase FkbM domain-containing protein</fullName>
    </recommendedName>
</protein>
<dbReference type="eggNOG" id="COG1196">
    <property type="taxonomic scope" value="Bacteria"/>
</dbReference>
<evidence type="ECO:0000313" key="3">
    <source>
        <dbReference type="Proteomes" id="UP000029640"/>
    </source>
</evidence>
<dbReference type="GO" id="GO:0005737">
    <property type="term" value="C:cytoplasm"/>
    <property type="evidence" value="ECO:0007669"/>
    <property type="project" value="GOC"/>
</dbReference>
<dbReference type="Proteomes" id="UP000029640">
    <property type="component" value="Unassembled WGS sequence"/>
</dbReference>
<dbReference type="PANTHER" id="PTHR34009">
    <property type="entry name" value="PROTEIN STAR"/>
    <property type="match status" value="1"/>
</dbReference>
<dbReference type="EMBL" id="AUVB01000046">
    <property type="protein sequence ID" value="KGE03823.1"/>
    <property type="molecule type" value="Genomic_DNA"/>
</dbReference>
<proteinExistence type="predicted"/>
<dbReference type="SUPFAM" id="SSF53335">
    <property type="entry name" value="S-adenosyl-L-methionine-dependent methyltransferases"/>
    <property type="match status" value="1"/>
</dbReference>
<evidence type="ECO:0000313" key="2">
    <source>
        <dbReference type="EMBL" id="KGE03823.1"/>
    </source>
</evidence>
<dbReference type="Pfam" id="PF05050">
    <property type="entry name" value="Methyltransf_21"/>
    <property type="match status" value="1"/>
</dbReference>
<dbReference type="InterPro" id="IPR006342">
    <property type="entry name" value="FkbM_mtfrase"/>
</dbReference>
<keyword evidence="3" id="KW-1185">Reference proteome</keyword>
<dbReference type="PATRIC" id="fig|1265313.6.peg.1553"/>
<evidence type="ECO:0000259" key="1">
    <source>
        <dbReference type="Pfam" id="PF05050"/>
    </source>
</evidence>